<sequence length="117" mass="12818">MTSLGMVTIDTGRPRELAAWWAERLGGEIVQDHEGYFCVVRAPEVPVALGFQLVEDPTPGKNRLHLDFDRGTASRDEVITAYVSGGAEHLGTRGEAGFQWDTFADIDGNEFCIGDPH</sequence>
<evidence type="ECO:0000313" key="3">
    <source>
        <dbReference type="Proteomes" id="UP001500851"/>
    </source>
</evidence>
<reference evidence="2 3" key="1">
    <citation type="journal article" date="2019" name="Int. J. Syst. Evol. Microbiol.">
        <title>The Global Catalogue of Microorganisms (GCM) 10K type strain sequencing project: providing services to taxonomists for standard genome sequencing and annotation.</title>
        <authorList>
            <consortium name="The Broad Institute Genomics Platform"/>
            <consortium name="The Broad Institute Genome Sequencing Center for Infectious Disease"/>
            <person name="Wu L."/>
            <person name="Ma J."/>
        </authorList>
    </citation>
    <scope>NUCLEOTIDE SEQUENCE [LARGE SCALE GENOMIC DNA]</scope>
    <source>
        <strain evidence="2 3">JCM 14736</strain>
    </source>
</reference>
<dbReference type="InterPro" id="IPR029068">
    <property type="entry name" value="Glyas_Bleomycin-R_OHBP_Dase"/>
</dbReference>
<dbReference type="SUPFAM" id="SSF54593">
    <property type="entry name" value="Glyoxalase/Bleomycin resistance protein/Dihydroxybiphenyl dioxygenase"/>
    <property type="match status" value="1"/>
</dbReference>
<evidence type="ECO:0000259" key="1">
    <source>
        <dbReference type="Pfam" id="PF18029"/>
    </source>
</evidence>
<dbReference type="EMBL" id="BAAAOB010000001">
    <property type="protein sequence ID" value="GAA1785915.1"/>
    <property type="molecule type" value="Genomic_DNA"/>
</dbReference>
<comment type="caution">
    <text evidence="2">The sequence shown here is derived from an EMBL/GenBank/DDBJ whole genome shotgun (WGS) entry which is preliminary data.</text>
</comment>
<gene>
    <name evidence="2" type="ORF">GCM10009768_13500</name>
</gene>
<organism evidence="2 3">
    <name type="scientific">Leucobacter iarius</name>
    <dbReference type="NCBI Taxonomy" id="333963"/>
    <lineage>
        <taxon>Bacteria</taxon>
        <taxon>Bacillati</taxon>
        <taxon>Actinomycetota</taxon>
        <taxon>Actinomycetes</taxon>
        <taxon>Micrococcales</taxon>
        <taxon>Microbacteriaceae</taxon>
        <taxon>Leucobacter</taxon>
    </lineage>
</organism>
<dbReference type="PANTHER" id="PTHR35908">
    <property type="entry name" value="HYPOTHETICAL FUSION PROTEIN"/>
    <property type="match status" value="1"/>
</dbReference>
<dbReference type="Proteomes" id="UP001500851">
    <property type="component" value="Unassembled WGS sequence"/>
</dbReference>
<name>A0ABN2LEN5_9MICO</name>
<accession>A0ABN2LEN5</accession>
<dbReference type="PANTHER" id="PTHR35908:SF1">
    <property type="entry name" value="CONSERVED PROTEIN"/>
    <property type="match status" value="1"/>
</dbReference>
<dbReference type="CDD" id="cd06587">
    <property type="entry name" value="VOC"/>
    <property type="match status" value="1"/>
</dbReference>
<feature type="domain" description="Glyoxalase-like" evidence="1">
    <location>
        <begin position="6"/>
        <end position="113"/>
    </location>
</feature>
<dbReference type="Pfam" id="PF18029">
    <property type="entry name" value="Glyoxalase_6"/>
    <property type="match status" value="1"/>
</dbReference>
<protein>
    <submittedName>
        <fullName evidence="2">VOC family protein</fullName>
    </submittedName>
</protein>
<keyword evidence="3" id="KW-1185">Reference proteome</keyword>
<dbReference type="RefSeq" id="WP_046455271.1">
    <property type="nucleotide sequence ID" value="NZ_BAAAOB010000001.1"/>
</dbReference>
<dbReference type="InterPro" id="IPR041581">
    <property type="entry name" value="Glyoxalase_6"/>
</dbReference>
<evidence type="ECO:0000313" key="2">
    <source>
        <dbReference type="EMBL" id="GAA1785915.1"/>
    </source>
</evidence>
<proteinExistence type="predicted"/>
<dbReference type="Gene3D" id="3.10.180.10">
    <property type="entry name" value="2,3-Dihydroxybiphenyl 1,2-Dioxygenase, domain 1"/>
    <property type="match status" value="1"/>
</dbReference>